<keyword evidence="1" id="KW-0472">Membrane</keyword>
<dbReference type="EMBL" id="UGJE01000002">
    <property type="protein sequence ID" value="STQ86187.1"/>
    <property type="molecule type" value="Genomic_DNA"/>
</dbReference>
<organism evidence="2 3">
    <name type="scientific">Helicobacter muridarum</name>
    <dbReference type="NCBI Taxonomy" id="216"/>
    <lineage>
        <taxon>Bacteria</taxon>
        <taxon>Pseudomonadati</taxon>
        <taxon>Campylobacterota</taxon>
        <taxon>Epsilonproteobacteria</taxon>
        <taxon>Campylobacterales</taxon>
        <taxon>Helicobacteraceae</taxon>
        <taxon>Helicobacter</taxon>
    </lineage>
</organism>
<gene>
    <name evidence="2" type="ORF">NCTC12714_00989</name>
</gene>
<sequence>MILKVLTIISGIYIAILFLLGLVTSLAFSNQNIYSSIFSIIKTHIKNLPFSSNSPTYPTLHF</sequence>
<reference evidence="2 3" key="1">
    <citation type="submission" date="2018-06" db="EMBL/GenBank/DDBJ databases">
        <authorList>
            <consortium name="Pathogen Informatics"/>
            <person name="Doyle S."/>
        </authorList>
    </citation>
    <scope>NUCLEOTIDE SEQUENCE [LARGE SCALE GENOMIC DNA]</scope>
    <source>
        <strain evidence="2 3">NCTC12714</strain>
    </source>
</reference>
<dbReference type="Proteomes" id="UP000255139">
    <property type="component" value="Unassembled WGS sequence"/>
</dbReference>
<dbReference type="AlphaFoldDB" id="A0A377PUC7"/>
<accession>A0A377PUC7</accession>
<protein>
    <submittedName>
        <fullName evidence="2">Uncharacterized protein</fullName>
    </submittedName>
</protein>
<name>A0A377PUC7_9HELI</name>
<proteinExistence type="predicted"/>
<keyword evidence="3" id="KW-1185">Reference proteome</keyword>
<keyword evidence="1" id="KW-1133">Transmembrane helix</keyword>
<evidence type="ECO:0000313" key="3">
    <source>
        <dbReference type="Proteomes" id="UP000255139"/>
    </source>
</evidence>
<feature type="transmembrane region" description="Helical" evidence="1">
    <location>
        <begin position="6"/>
        <end position="28"/>
    </location>
</feature>
<evidence type="ECO:0000256" key="1">
    <source>
        <dbReference type="SAM" id="Phobius"/>
    </source>
</evidence>
<keyword evidence="1" id="KW-0812">Transmembrane</keyword>
<evidence type="ECO:0000313" key="2">
    <source>
        <dbReference type="EMBL" id="STQ86187.1"/>
    </source>
</evidence>